<dbReference type="KEGG" id="dcm:NIES806_44270"/>
<dbReference type="EMBL" id="AP018316">
    <property type="protein sequence ID" value="BAZ88192.1"/>
    <property type="molecule type" value="Genomic_DNA"/>
</dbReference>
<evidence type="ECO:0000313" key="1">
    <source>
        <dbReference type="EMBL" id="BAZ88192.1"/>
    </source>
</evidence>
<organism evidence="1 2">
    <name type="scientific">Dolichospermum compactum NIES-806</name>
    <dbReference type="NCBI Taxonomy" id="1973481"/>
    <lineage>
        <taxon>Bacteria</taxon>
        <taxon>Bacillati</taxon>
        <taxon>Cyanobacteriota</taxon>
        <taxon>Cyanophyceae</taxon>
        <taxon>Nostocales</taxon>
        <taxon>Aphanizomenonaceae</taxon>
        <taxon>Dolichospermum</taxon>
        <taxon>Dolichospermum compactum</taxon>
    </lineage>
</organism>
<gene>
    <name evidence="1" type="ORF">NIES806_44270</name>
</gene>
<name>A0A1Z4V9G0_9CYAN</name>
<reference evidence="1 2" key="1">
    <citation type="submission" date="2017-06" db="EMBL/GenBank/DDBJ databases">
        <title>Genome sequencing of cyanobaciteial culture collection at National Institute for Environmental Studies (NIES).</title>
        <authorList>
            <person name="Hirose Y."/>
            <person name="Shimura Y."/>
            <person name="Fujisawa T."/>
            <person name="Nakamura Y."/>
            <person name="Kawachi M."/>
        </authorList>
    </citation>
    <scope>NUCLEOTIDE SEQUENCE [LARGE SCALE GENOMIC DNA]</scope>
    <source>
        <strain evidence="1 2">NIES-806</strain>
    </source>
</reference>
<evidence type="ECO:0000313" key="2">
    <source>
        <dbReference type="Proteomes" id="UP000218702"/>
    </source>
</evidence>
<dbReference type="Proteomes" id="UP000218702">
    <property type="component" value="Chromosome"/>
</dbReference>
<sequence length="175" mass="18798">MSSKVFRTLYIIAMSKTAFPTGIIVVLCVTVGFNPVAHAQTAAPIFGDVTIQHPFSPDPLTVRGMSGGAIPGSKIAGKAETPPTGLCQGFMDQTPDHILKLTSKFEYLKLVVDSPSSNDTTMIIKGPGGTWCNDDFDGKNPGIVGEWLLGTYQIWIGSYKDNESLPYTLKITEGK</sequence>
<dbReference type="AlphaFoldDB" id="A0A1Z4V9G0"/>
<accession>A0A1Z4V9G0</accession>
<protein>
    <submittedName>
        <fullName evidence="1">Uncharacterized protein</fullName>
    </submittedName>
</protein>
<keyword evidence="2" id="KW-1185">Reference proteome</keyword>
<proteinExistence type="predicted"/>